<evidence type="ECO:0000313" key="2">
    <source>
        <dbReference type="EMBL" id="KNB12137.1"/>
    </source>
</evidence>
<dbReference type="RefSeq" id="XP_018250182.1">
    <property type="nucleotide sequence ID" value="XM_018400895.1"/>
</dbReference>
<organism evidence="2 3">
    <name type="scientific">Fusarium oxysporum f. sp. lycopersici (strain 4287 / CBS 123668 / FGSC 9935 / NRRL 34936)</name>
    <name type="common">Fusarium vascular wilt of tomato</name>
    <dbReference type="NCBI Taxonomy" id="426428"/>
    <lineage>
        <taxon>Eukaryota</taxon>
        <taxon>Fungi</taxon>
        <taxon>Dikarya</taxon>
        <taxon>Ascomycota</taxon>
        <taxon>Pezizomycotina</taxon>
        <taxon>Sordariomycetes</taxon>
        <taxon>Hypocreomycetidae</taxon>
        <taxon>Hypocreales</taxon>
        <taxon>Nectriaceae</taxon>
        <taxon>Fusarium</taxon>
        <taxon>Fusarium oxysporum species complex</taxon>
    </lineage>
</organism>
<proteinExistence type="predicted"/>
<dbReference type="VEuPathDB" id="FungiDB:FOXG_20604"/>
<dbReference type="GeneID" id="28961310"/>
<evidence type="ECO:0000313" key="3">
    <source>
        <dbReference type="Proteomes" id="UP000009097"/>
    </source>
</evidence>
<reference evidence="2" key="1">
    <citation type="submission" date="2007-04" db="EMBL/GenBank/DDBJ databases">
        <authorList>
            <consortium name="The Broad Institute Genome Sequencing Platform"/>
            <person name="Birren B."/>
            <person name="Lander E."/>
            <person name="Galagan J."/>
            <person name="Nusbaum C."/>
            <person name="Devon K."/>
            <person name="Ma L.-J."/>
            <person name="Jaffe D."/>
            <person name="Butler J."/>
            <person name="Alvarez P."/>
            <person name="Gnerre S."/>
            <person name="Grabherr M."/>
            <person name="Kleber M."/>
            <person name="Mauceli E."/>
            <person name="Brockman W."/>
            <person name="MacCallum I.A."/>
            <person name="Young S."/>
            <person name="LaButti K."/>
            <person name="DeCaprio D."/>
            <person name="Crawford M."/>
            <person name="Koehrsen M."/>
            <person name="Engels R."/>
            <person name="Montgomery P."/>
            <person name="Pearson M."/>
            <person name="Howarth C."/>
            <person name="Larson L."/>
            <person name="White J."/>
            <person name="O'Leary S."/>
            <person name="Kodira C."/>
            <person name="Zeng Q."/>
            <person name="Yandava C."/>
            <person name="Alvarado L."/>
            <person name="Kistler C."/>
            <person name="Shim W.-B."/>
            <person name="Kang S."/>
            <person name="Woloshuk C."/>
        </authorList>
    </citation>
    <scope>NUCLEOTIDE SEQUENCE</scope>
    <source>
        <strain evidence="2">4287</strain>
    </source>
</reference>
<feature type="region of interest" description="Disordered" evidence="1">
    <location>
        <begin position="1"/>
        <end position="30"/>
    </location>
</feature>
<reference evidence="2" key="2">
    <citation type="journal article" date="2010" name="Nature">
        <title>Comparative genomics reveals mobile pathogenicity chromosomes in Fusarium.</title>
        <authorList>
            <person name="Ma L.J."/>
            <person name="van der Does H.C."/>
            <person name="Borkovich K.A."/>
            <person name="Coleman J.J."/>
            <person name="Daboussi M.J."/>
            <person name="Di Pietro A."/>
            <person name="Dufresne M."/>
            <person name="Freitag M."/>
            <person name="Grabherr M."/>
            <person name="Henrissat B."/>
            <person name="Houterman P.M."/>
            <person name="Kang S."/>
            <person name="Shim W.B."/>
            <person name="Woloshuk C."/>
            <person name="Xie X."/>
            <person name="Xu J.R."/>
            <person name="Antoniw J."/>
            <person name="Baker S.E."/>
            <person name="Bluhm B.H."/>
            <person name="Breakspear A."/>
            <person name="Brown D.W."/>
            <person name="Butchko R.A."/>
            <person name="Chapman S."/>
            <person name="Coulson R."/>
            <person name="Coutinho P.M."/>
            <person name="Danchin E.G."/>
            <person name="Diener A."/>
            <person name="Gale L.R."/>
            <person name="Gardiner D.M."/>
            <person name="Goff S."/>
            <person name="Hammond-Kosack K.E."/>
            <person name="Hilburn K."/>
            <person name="Hua-Van A."/>
            <person name="Jonkers W."/>
            <person name="Kazan K."/>
            <person name="Kodira C.D."/>
            <person name="Koehrsen M."/>
            <person name="Kumar L."/>
            <person name="Lee Y.H."/>
            <person name="Li L."/>
            <person name="Manners J.M."/>
            <person name="Miranda-Saavedra D."/>
            <person name="Mukherjee M."/>
            <person name="Park G."/>
            <person name="Park J."/>
            <person name="Park S.Y."/>
            <person name="Proctor R.H."/>
            <person name="Regev A."/>
            <person name="Ruiz-Roldan M.C."/>
            <person name="Sain D."/>
            <person name="Sakthikumar S."/>
            <person name="Sykes S."/>
            <person name="Schwartz D.C."/>
            <person name="Turgeon B.G."/>
            <person name="Wapinski I."/>
            <person name="Yoder O."/>
            <person name="Young S."/>
            <person name="Zeng Q."/>
            <person name="Zhou S."/>
            <person name="Galagan J."/>
            <person name="Cuomo C.A."/>
            <person name="Kistler H.C."/>
            <person name="Rep M."/>
        </authorList>
    </citation>
    <scope>NUCLEOTIDE SEQUENCE [LARGE SCALE GENOMIC DNA]</scope>
    <source>
        <strain evidence="2">4287</strain>
    </source>
</reference>
<protein>
    <submittedName>
        <fullName evidence="2">Uncharacterized protein</fullName>
    </submittedName>
</protein>
<gene>
    <name evidence="2" type="ORF">FOXG_20604</name>
</gene>
<dbReference type="AlphaFoldDB" id="A0A0J9WR94"/>
<feature type="compositionally biased region" description="Basic and acidic residues" evidence="1">
    <location>
        <begin position="1"/>
        <end position="10"/>
    </location>
</feature>
<sequence>MALRPSEQHQKRAARRSTDCAVARANATTL</sequence>
<name>A0A0J9WR94_FUSO4</name>
<evidence type="ECO:0000256" key="1">
    <source>
        <dbReference type="SAM" id="MobiDB-lite"/>
    </source>
</evidence>
<dbReference type="EMBL" id="DS231710">
    <property type="protein sequence ID" value="KNB12137.1"/>
    <property type="molecule type" value="Genomic_DNA"/>
</dbReference>
<dbReference type="Proteomes" id="UP000009097">
    <property type="component" value="Unassembled WGS sequence"/>
</dbReference>
<accession>A0A0J9WR94</accession>
<dbReference type="KEGG" id="fox:FOXG_20604"/>